<dbReference type="GO" id="GO:0090173">
    <property type="term" value="P:regulation of synaptonemal complex assembly"/>
    <property type="evidence" value="ECO:0007669"/>
    <property type="project" value="InterPro"/>
</dbReference>
<sequence length="935" mass="102922">MSERKQFLALKAAHTDLLPRLATLPIRLADPPESRSKLKRAVEVLRKTTQVYITDLRRAGLRGRKEDVLAEAAWLDAQGTSLWNVASHSTRATVDGVDDQKEDPLLAAMLRLAATRIIQATEPAISPELRPRWVTRMLVLSSETALYMIKAGKNDIAVTVLGEAVEFEHRVKTLQDDPKATDALLRYYTAQIDISMEDKNGLLAKMHLSKALDLGGQEGVGYHDLLSLASQCRQTGRLLDCLPDASGDGTAWFEAGLQVLDRCSRRFPVVGDAGKRALRSALLQDLAHAYLSSPDPVLQASASEVLNQLIEMITPHADPDDATYAPTPQELRQIKILQIRCMPAGDQERMEVLVEELIGSMDWTEEGVHEVLNLINGMKECVVRTDELIRSTSRLDAYRHLLDTALAEPAGHSHIPSILFSMIKKTGSTVEIMLKEVTQALEIVASCPAYAPTEVDGIAACGSMLWQLAEAQQKLAEWNLAGQIFHLATHTVLSPPAGPSFSICRRKAALAYITGGDFLKAQDMLDGCNPTEAATQYLLFLVAVEQKRETGAINAIKAILDCPDVSSQILQLMASLALEKAGDTVVQHAVRGMMEFLVMAGDEGLRKAVLPVSRYLIQADVKLLELSDEGSPQWTEAASTLAADCGKVVDILSSDEVLVMADLKIVAWLWKTMLNTANSGMETLGNTVLADLYNSASALMQLYLPHEADPDPLLSGRIATAMYACLCCKLFIAREVSDPREKFDAFAVIYDFIPICQDRVATAEAIEATAEMVQGIQISLEAAKVEALSQMENWHELDRIVEGMRQKYADVRMLEAIVDGLNAVPGTPVPTLIRLVEIALGLLSADPAAVDRYATHAHLSIDLLESQPEMIPEQYTALKRALEVVRESGRRYPPDEVQWLYAFCHNKGIELFNEREFEFGGLYTELAKQYESLCR</sequence>
<dbReference type="EMBL" id="JAKWFO010000008">
    <property type="protein sequence ID" value="KAI9633892.1"/>
    <property type="molecule type" value="Genomic_DNA"/>
</dbReference>
<dbReference type="Pfam" id="PF08631">
    <property type="entry name" value="SPO22"/>
    <property type="match status" value="1"/>
</dbReference>
<keyword evidence="3" id="KW-1185">Reference proteome</keyword>
<gene>
    <name evidence="2" type="ORF">MKK02DRAFT_38562</name>
</gene>
<dbReference type="InterPro" id="IPR039057">
    <property type="entry name" value="Spo22/ZIP4"/>
</dbReference>
<dbReference type="GO" id="GO:0051321">
    <property type="term" value="P:meiotic cell cycle"/>
    <property type="evidence" value="ECO:0007669"/>
    <property type="project" value="UniProtKB-KW"/>
</dbReference>
<organism evidence="2 3">
    <name type="scientific">Dioszegia hungarica</name>
    <dbReference type="NCBI Taxonomy" id="4972"/>
    <lineage>
        <taxon>Eukaryota</taxon>
        <taxon>Fungi</taxon>
        <taxon>Dikarya</taxon>
        <taxon>Basidiomycota</taxon>
        <taxon>Agaricomycotina</taxon>
        <taxon>Tremellomycetes</taxon>
        <taxon>Tremellales</taxon>
        <taxon>Bulleribasidiaceae</taxon>
        <taxon>Dioszegia</taxon>
    </lineage>
</organism>
<name>A0AA38H4Z5_9TREE</name>
<evidence type="ECO:0008006" key="4">
    <source>
        <dbReference type="Google" id="ProtNLM"/>
    </source>
</evidence>
<evidence type="ECO:0000313" key="3">
    <source>
        <dbReference type="Proteomes" id="UP001164286"/>
    </source>
</evidence>
<dbReference type="InterPro" id="IPR013940">
    <property type="entry name" value="Spo22/ZIP4/TEX11"/>
</dbReference>
<dbReference type="PANTHER" id="PTHR40375:SF2">
    <property type="entry name" value="SPORULATION-SPECIFIC PROTEIN 22"/>
    <property type="match status" value="1"/>
</dbReference>
<comment type="caution">
    <text evidence="2">The sequence shown here is derived from an EMBL/GenBank/DDBJ whole genome shotgun (WGS) entry which is preliminary data.</text>
</comment>
<proteinExistence type="predicted"/>
<dbReference type="RefSeq" id="XP_052943669.1">
    <property type="nucleotide sequence ID" value="XM_053090159.1"/>
</dbReference>
<dbReference type="Proteomes" id="UP001164286">
    <property type="component" value="Unassembled WGS sequence"/>
</dbReference>
<accession>A0AA38H4Z5</accession>
<dbReference type="AlphaFoldDB" id="A0AA38H4Z5"/>
<keyword evidence="1" id="KW-0469">Meiosis</keyword>
<reference evidence="2" key="1">
    <citation type="journal article" date="2022" name="G3 (Bethesda)">
        <title>High quality genome of the basidiomycete yeast Dioszegia hungarica PDD-24b-2 isolated from cloud water.</title>
        <authorList>
            <person name="Jarrige D."/>
            <person name="Haridas S."/>
            <person name="Bleykasten-Grosshans C."/>
            <person name="Joly M."/>
            <person name="Nadalig T."/>
            <person name="Sancelme M."/>
            <person name="Vuilleumier S."/>
            <person name="Grigoriev I.V."/>
            <person name="Amato P."/>
            <person name="Bringel F."/>
        </authorList>
    </citation>
    <scope>NUCLEOTIDE SEQUENCE</scope>
    <source>
        <strain evidence="2">PDD-24b-2</strain>
    </source>
</reference>
<evidence type="ECO:0000313" key="2">
    <source>
        <dbReference type="EMBL" id="KAI9633892.1"/>
    </source>
</evidence>
<evidence type="ECO:0000256" key="1">
    <source>
        <dbReference type="ARBA" id="ARBA00023254"/>
    </source>
</evidence>
<protein>
    <recommendedName>
        <fullName evidence="4">Protein ZIP4 homolog</fullName>
    </recommendedName>
</protein>
<dbReference type="PANTHER" id="PTHR40375">
    <property type="entry name" value="SPORULATION-SPECIFIC PROTEIN 22"/>
    <property type="match status" value="1"/>
</dbReference>
<dbReference type="GeneID" id="77729364"/>